<evidence type="ECO:0000313" key="1">
    <source>
        <dbReference type="EMBL" id="EAR13214.1"/>
    </source>
</evidence>
<gene>
    <name evidence="1" type="ORF">PI23P_01932</name>
</gene>
<protein>
    <submittedName>
        <fullName evidence="1">Uncharacterized protein</fullName>
    </submittedName>
</protein>
<dbReference type="Proteomes" id="UP000003053">
    <property type="component" value="Unassembled WGS sequence"/>
</dbReference>
<sequence length="64" mass="7435">MQMDLSLSLQTPLLWIRKSLPYVLDKLVKVLLNIFMISLKNTKTQIYQKGFHSKRILADGIYAP</sequence>
<comment type="caution">
    <text evidence="1">The sequence shown here is derived from an EMBL/GenBank/DDBJ whole genome shotgun (WGS) entry which is preliminary data.</text>
</comment>
<keyword evidence="2" id="KW-1185">Reference proteome</keyword>
<dbReference type="STRING" id="313594.PI23P_01932"/>
<dbReference type="HOGENOM" id="CLU_2863999_0_0_10"/>
<dbReference type="AlphaFoldDB" id="A4BW73"/>
<organism evidence="1 2">
    <name type="scientific">Polaribacter irgensii 23-P</name>
    <dbReference type="NCBI Taxonomy" id="313594"/>
    <lineage>
        <taxon>Bacteria</taxon>
        <taxon>Pseudomonadati</taxon>
        <taxon>Bacteroidota</taxon>
        <taxon>Flavobacteriia</taxon>
        <taxon>Flavobacteriales</taxon>
        <taxon>Flavobacteriaceae</taxon>
    </lineage>
</organism>
<dbReference type="EMBL" id="AAOG01000001">
    <property type="protein sequence ID" value="EAR13214.1"/>
    <property type="molecule type" value="Genomic_DNA"/>
</dbReference>
<reference evidence="1 2" key="1">
    <citation type="submission" date="2006-02" db="EMBL/GenBank/DDBJ databases">
        <authorList>
            <person name="Murray A."/>
            <person name="Staley J."/>
            <person name="Ferriera S."/>
            <person name="Johnson J."/>
            <person name="Kravitz S."/>
            <person name="Halpern A."/>
            <person name="Remington K."/>
            <person name="Beeson K."/>
            <person name="Tran B."/>
            <person name="Rogers Y.-H."/>
            <person name="Friedman R."/>
            <person name="Venter J.C."/>
        </authorList>
    </citation>
    <scope>NUCLEOTIDE SEQUENCE [LARGE SCALE GENOMIC DNA]</scope>
    <source>
        <strain evidence="1 2">23-P</strain>
    </source>
</reference>
<proteinExistence type="predicted"/>
<evidence type="ECO:0000313" key="2">
    <source>
        <dbReference type="Proteomes" id="UP000003053"/>
    </source>
</evidence>
<accession>A4BW73</accession>
<name>A4BW73_9FLAO</name>